<accession>A0A644YVG3</accession>
<organism evidence="1">
    <name type="scientific">bioreactor metagenome</name>
    <dbReference type="NCBI Taxonomy" id="1076179"/>
    <lineage>
        <taxon>unclassified sequences</taxon>
        <taxon>metagenomes</taxon>
        <taxon>ecological metagenomes</taxon>
    </lineage>
</organism>
<name>A0A644YVG3_9ZZZZ</name>
<dbReference type="InterPro" id="IPR024294">
    <property type="entry name" value="DUF3810"/>
</dbReference>
<dbReference type="Pfam" id="PF12725">
    <property type="entry name" value="DUF3810"/>
    <property type="match status" value="1"/>
</dbReference>
<evidence type="ECO:0008006" key="2">
    <source>
        <dbReference type="Google" id="ProtNLM"/>
    </source>
</evidence>
<proteinExistence type="predicted"/>
<reference evidence="1" key="1">
    <citation type="submission" date="2019-08" db="EMBL/GenBank/DDBJ databases">
        <authorList>
            <person name="Kucharzyk K."/>
            <person name="Murdoch R.W."/>
            <person name="Higgins S."/>
            <person name="Loffler F."/>
        </authorList>
    </citation>
    <scope>NUCLEOTIDE SEQUENCE</scope>
</reference>
<protein>
    <recommendedName>
        <fullName evidence="2">DUF3810 domain-containing protein</fullName>
    </recommendedName>
</protein>
<dbReference type="AlphaFoldDB" id="A0A644YVG3"/>
<evidence type="ECO:0000313" key="1">
    <source>
        <dbReference type="EMBL" id="MPM32575.1"/>
    </source>
</evidence>
<sequence length="193" mass="21597">MSTEEILQESVAVYGPVSQEFPFLAFDDQPPKAVYFSRVMSMLDFTGFYCPLIGESNVNVDSPAVFLPSTVAHELAHQRGFASEQECNFIAVLACTVSGLPDYAYSGWLLGYVHLENALYQADPDLWREVYEGLPDTVRADLAHNSAYWAQFRDSMVKKVSNKVYDGLLKGYGDEHGMKSYGMVVDLLAAYYK</sequence>
<dbReference type="EMBL" id="VSSQ01006401">
    <property type="protein sequence ID" value="MPM32575.1"/>
    <property type="molecule type" value="Genomic_DNA"/>
</dbReference>
<comment type="caution">
    <text evidence="1">The sequence shown here is derived from an EMBL/GenBank/DDBJ whole genome shotgun (WGS) entry which is preliminary data.</text>
</comment>
<gene>
    <name evidence="1" type="ORF">SDC9_79139</name>
</gene>